<protein>
    <submittedName>
        <fullName evidence="1">DUF1795 domain-containing protein</fullName>
    </submittedName>
</protein>
<organism evidence="1 2">
    <name type="scientific">Burkholderia territorii</name>
    <dbReference type="NCBI Taxonomy" id="1503055"/>
    <lineage>
        <taxon>Bacteria</taxon>
        <taxon>Pseudomonadati</taxon>
        <taxon>Pseudomonadota</taxon>
        <taxon>Betaproteobacteria</taxon>
        <taxon>Burkholderiales</taxon>
        <taxon>Burkholderiaceae</taxon>
        <taxon>Burkholderia</taxon>
        <taxon>Burkholderia cepacia complex</taxon>
    </lineage>
</organism>
<evidence type="ECO:0000313" key="1">
    <source>
        <dbReference type="EMBL" id="KAB0648721.1"/>
    </source>
</evidence>
<accession>A0A6L3N7C7</accession>
<proteinExistence type="predicted"/>
<dbReference type="InterPro" id="IPR014894">
    <property type="entry name" value="DcrB/EagT6"/>
</dbReference>
<name>A0A6L3N7C7_9BURK</name>
<comment type="caution">
    <text evidence="1">The sequence shown here is derived from an EMBL/GenBank/DDBJ whole genome shotgun (WGS) entry which is preliminary data.</text>
</comment>
<dbReference type="EMBL" id="VZOL01000781">
    <property type="protein sequence ID" value="KAB0648721.1"/>
    <property type="molecule type" value="Genomic_DNA"/>
</dbReference>
<sequence>MGRTRVRVRGAQPRLPVERRLRREDEVTRRRDACVRINERKNGMAVYRLHEGCMVLPDGWRDQTMNVFHLPDASGRKDVAFVVTRDYDTPLDDVGAYADAQQTAFKRQFPAYKPLAREPVTIDGRPGLMLDYQWRSDKTLLRQRQAMVRLDDAMLVFTLNARVEDFERHIPAWTAILSSFVVMPPAPDDGDVQAAPSEVLPHVFALSAKTRVLRVYPDLRAACERISAREVESHDWVFFASDGSPLAPTIVQRSRHGLFKADGRYELRPDPGYSGLELRRRLNAVTAVEGVPPLLTMQDIEAHLRLQRADGASS</sequence>
<evidence type="ECO:0000313" key="2">
    <source>
        <dbReference type="Proteomes" id="UP000473571"/>
    </source>
</evidence>
<dbReference type="Gene3D" id="3.40.1000.10">
    <property type="entry name" value="Mog1/PsbP, alpha/beta/alpha sandwich"/>
    <property type="match status" value="1"/>
</dbReference>
<dbReference type="AlphaFoldDB" id="A0A6L3N7C7"/>
<reference evidence="1 2" key="1">
    <citation type="submission" date="2019-09" db="EMBL/GenBank/DDBJ databases">
        <title>Draft genome sequences of 48 bacterial type strains from the CCUG.</title>
        <authorList>
            <person name="Tunovic T."/>
            <person name="Pineiro-Iglesias B."/>
            <person name="Unosson C."/>
            <person name="Inganas E."/>
            <person name="Ohlen M."/>
            <person name="Cardew S."/>
            <person name="Jensie-Markopoulos S."/>
            <person name="Salva-Serra F."/>
            <person name="Jaen-Luchoro D."/>
            <person name="Karlsson R."/>
            <person name="Svensson-Stadler L."/>
            <person name="Chun J."/>
            <person name="Moore E."/>
        </authorList>
    </citation>
    <scope>NUCLEOTIDE SEQUENCE [LARGE SCALE GENOMIC DNA]</scope>
    <source>
        <strain evidence="1 2">CCUG 65687</strain>
    </source>
</reference>
<dbReference type="SUPFAM" id="SSF55724">
    <property type="entry name" value="Mog1p/PsbP-like"/>
    <property type="match status" value="1"/>
</dbReference>
<dbReference type="InterPro" id="IPR016123">
    <property type="entry name" value="Mog1/PsbP_a/b/a-sand"/>
</dbReference>
<gene>
    <name evidence="1" type="ORF">F7R13_30150</name>
</gene>
<dbReference type="Pfam" id="PF08786">
    <property type="entry name" value="DcrB"/>
    <property type="match status" value="1"/>
</dbReference>
<dbReference type="Proteomes" id="UP000473571">
    <property type="component" value="Unassembled WGS sequence"/>
</dbReference>